<evidence type="ECO:0000256" key="3">
    <source>
        <dbReference type="ARBA" id="ARBA00022475"/>
    </source>
</evidence>
<dbReference type="PANTHER" id="PTHR42718">
    <property type="entry name" value="MAJOR FACILITATOR SUPERFAMILY MULTIDRUG TRANSPORTER MFSC"/>
    <property type="match status" value="1"/>
</dbReference>
<feature type="transmembrane region" description="Helical" evidence="7">
    <location>
        <begin position="112"/>
        <end position="133"/>
    </location>
</feature>
<feature type="transmembrane region" description="Helical" evidence="7">
    <location>
        <begin position="309"/>
        <end position="330"/>
    </location>
</feature>
<evidence type="ECO:0000256" key="1">
    <source>
        <dbReference type="ARBA" id="ARBA00004651"/>
    </source>
</evidence>
<evidence type="ECO:0000256" key="2">
    <source>
        <dbReference type="ARBA" id="ARBA00022448"/>
    </source>
</evidence>
<keyword evidence="2" id="KW-0813">Transport</keyword>
<feature type="transmembrane region" description="Helical" evidence="7">
    <location>
        <begin position="402"/>
        <end position="425"/>
    </location>
</feature>
<organism evidence="9 10">
    <name type="scientific">Sporocytophaga myxococcoides</name>
    <dbReference type="NCBI Taxonomy" id="153721"/>
    <lineage>
        <taxon>Bacteria</taxon>
        <taxon>Pseudomonadati</taxon>
        <taxon>Bacteroidota</taxon>
        <taxon>Cytophagia</taxon>
        <taxon>Cytophagales</taxon>
        <taxon>Cytophagaceae</taxon>
        <taxon>Sporocytophaga</taxon>
    </lineage>
</organism>
<dbReference type="GO" id="GO:0022857">
    <property type="term" value="F:transmembrane transporter activity"/>
    <property type="evidence" value="ECO:0007669"/>
    <property type="project" value="InterPro"/>
</dbReference>
<evidence type="ECO:0000256" key="6">
    <source>
        <dbReference type="ARBA" id="ARBA00023136"/>
    </source>
</evidence>
<evidence type="ECO:0000256" key="5">
    <source>
        <dbReference type="ARBA" id="ARBA00022989"/>
    </source>
</evidence>
<feature type="transmembrane region" description="Helical" evidence="7">
    <location>
        <begin position="337"/>
        <end position="356"/>
    </location>
</feature>
<accession>A0A098LFS8</accession>
<feature type="transmembrane region" description="Helical" evidence="7">
    <location>
        <begin position="16"/>
        <end position="40"/>
    </location>
</feature>
<feature type="domain" description="Major facilitator superfamily (MFS) profile" evidence="8">
    <location>
        <begin position="18"/>
        <end position="473"/>
    </location>
</feature>
<feature type="transmembrane region" description="Helical" evidence="7">
    <location>
        <begin position="201"/>
        <end position="224"/>
    </location>
</feature>
<feature type="transmembrane region" description="Helical" evidence="7">
    <location>
        <begin position="52"/>
        <end position="71"/>
    </location>
</feature>
<feature type="transmembrane region" description="Helical" evidence="7">
    <location>
        <begin position="445"/>
        <end position="469"/>
    </location>
</feature>
<sequence length="475" mass="51696">MTDIGKIPENKYKNKWLILANVAFGVLMATLDGSIVNIALPTIKTELQAGSAVQWIVISYFLTTTGTLLIMGRISDIIGAKPIYVSGFIIFTIGSLLCGIAPGIWYLTAFRVIQGIGASMLFAVGPVIIANVFEPKDRGKALGLIGTIVATGNSLGPVLGGVLLGSLGWKSIFFVNVPLGIIAVLFTLRNIPGGAEKKKEYFDYPGALLFLAGAILFLIGLYLGPLDNFGWNNKTVIMNIIAGVLLLTFFFFWQKRAPVPMLNFTLFKRKNYSYSIISAWLAFTSTGANFFILPFYLQQILNYPPEKAGFILLAGPATLGIVAPIGGFLSDKIGPRFIATVGLLITATGYFSFTFITENWDWHQIVWRSALISLGFGLFQSPNSSRALNSAPAHLRGVGSSALAFMRNLGLLMGVSIAAAIWYSFRKKIAYSSGIEELSNHAQVYGMHFVYYALTFFVLSAAVLSYLNIPEYAED</sequence>
<comment type="caution">
    <text evidence="9">The sequence shown here is derived from an EMBL/GenBank/DDBJ whole genome shotgun (WGS) entry which is preliminary data.</text>
</comment>
<dbReference type="SUPFAM" id="SSF103473">
    <property type="entry name" value="MFS general substrate transporter"/>
    <property type="match status" value="1"/>
</dbReference>
<feature type="transmembrane region" description="Helical" evidence="7">
    <location>
        <begin position="274"/>
        <end position="297"/>
    </location>
</feature>
<dbReference type="Gene3D" id="1.20.1720.10">
    <property type="entry name" value="Multidrug resistance protein D"/>
    <property type="match status" value="1"/>
</dbReference>
<dbReference type="Proteomes" id="UP000030185">
    <property type="component" value="Unassembled WGS sequence"/>
</dbReference>
<dbReference type="InterPro" id="IPR036259">
    <property type="entry name" value="MFS_trans_sf"/>
</dbReference>
<name>A0A098LFS8_9BACT</name>
<dbReference type="Gene3D" id="1.20.1250.20">
    <property type="entry name" value="MFS general substrate transporter like domains"/>
    <property type="match status" value="1"/>
</dbReference>
<comment type="subcellular location">
    <subcellularLocation>
        <location evidence="1">Cell membrane</location>
        <topology evidence="1">Multi-pass membrane protein</topology>
    </subcellularLocation>
</comment>
<protein>
    <recommendedName>
        <fullName evidence="8">Major facilitator superfamily (MFS) profile domain-containing protein</fullName>
    </recommendedName>
</protein>
<dbReference type="NCBIfam" id="TIGR00711">
    <property type="entry name" value="efflux_EmrB"/>
    <property type="match status" value="1"/>
</dbReference>
<dbReference type="InterPro" id="IPR004638">
    <property type="entry name" value="EmrB-like"/>
</dbReference>
<reference evidence="9 10" key="1">
    <citation type="submission" date="2014-09" db="EMBL/GenBank/DDBJ databases">
        <title>Sporocytophaga myxococcoides PG-01 genome sequencing.</title>
        <authorList>
            <person name="Liu L."/>
            <person name="Gao P.J."/>
            <person name="Chen G.J."/>
            <person name="Wang L.S."/>
        </authorList>
    </citation>
    <scope>NUCLEOTIDE SEQUENCE [LARGE SCALE GENOMIC DNA]</scope>
    <source>
        <strain evidence="9 10">PG-01</strain>
    </source>
</reference>
<dbReference type="InterPro" id="IPR020846">
    <property type="entry name" value="MFS_dom"/>
</dbReference>
<feature type="transmembrane region" description="Helical" evidence="7">
    <location>
        <begin position="83"/>
        <end position="106"/>
    </location>
</feature>
<gene>
    <name evidence="9" type="ORF">MYP_2548</name>
</gene>
<dbReference type="Pfam" id="PF07690">
    <property type="entry name" value="MFS_1"/>
    <property type="match status" value="1"/>
</dbReference>
<dbReference type="AlphaFoldDB" id="A0A098LFS8"/>
<dbReference type="GO" id="GO:0005886">
    <property type="term" value="C:plasma membrane"/>
    <property type="evidence" value="ECO:0007669"/>
    <property type="project" value="UniProtKB-SubCell"/>
</dbReference>
<dbReference type="RefSeq" id="WP_045463639.1">
    <property type="nucleotide sequence ID" value="NZ_BBLT01000004.1"/>
</dbReference>
<proteinExistence type="predicted"/>
<keyword evidence="10" id="KW-1185">Reference proteome</keyword>
<feature type="transmembrane region" description="Helical" evidence="7">
    <location>
        <begin position="236"/>
        <end position="253"/>
    </location>
</feature>
<dbReference type="PANTHER" id="PTHR42718:SF46">
    <property type="entry name" value="BLR6921 PROTEIN"/>
    <property type="match status" value="1"/>
</dbReference>
<feature type="transmembrane region" description="Helical" evidence="7">
    <location>
        <begin position="142"/>
        <end position="165"/>
    </location>
</feature>
<dbReference type="PRINTS" id="PR01036">
    <property type="entry name" value="TCRTETB"/>
</dbReference>
<dbReference type="InterPro" id="IPR011701">
    <property type="entry name" value="MFS"/>
</dbReference>
<keyword evidence="6 7" id="KW-0472">Membrane</keyword>
<evidence type="ECO:0000313" key="9">
    <source>
        <dbReference type="EMBL" id="GAL85319.1"/>
    </source>
</evidence>
<keyword evidence="3" id="KW-1003">Cell membrane</keyword>
<feature type="transmembrane region" description="Helical" evidence="7">
    <location>
        <begin position="171"/>
        <end position="189"/>
    </location>
</feature>
<evidence type="ECO:0000256" key="4">
    <source>
        <dbReference type="ARBA" id="ARBA00022692"/>
    </source>
</evidence>
<dbReference type="EMBL" id="BBLT01000004">
    <property type="protein sequence ID" value="GAL85319.1"/>
    <property type="molecule type" value="Genomic_DNA"/>
</dbReference>
<evidence type="ECO:0000313" key="10">
    <source>
        <dbReference type="Proteomes" id="UP000030185"/>
    </source>
</evidence>
<keyword evidence="4 7" id="KW-0812">Transmembrane</keyword>
<dbReference type="PROSITE" id="PS50850">
    <property type="entry name" value="MFS"/>
    <property type="match status" value="1"/>
</dbReference>
<dbReference type="STRING" id="153721.MYP_2548"/>
<evidence type="ECO:0000259" key="8">
    <source>
        <dbReference type="PROSITE" id="PS50850"/>
    </source>
</evidence>
<dbReference type="CDD" id="cd17321">
    <property type="entry name" value="MFS_MMR_MDR_like"/>
    <property type="match status" value="1"/>
</dbReference>
<dbReference type="OrthoDB" id="783189at2"/>
<dbReference type="eggNOG" id="COG0477">
    <property type="taxonomic scope" value="Bacteria"/>
</dbReference>
<keyword evidence="5 7" id="KW-1133">Transmembrane helix</keyword>
<evidence type="ECO:0000256" key="7">
    <source>
        <dbReference type="SAM" id="Phobius"/>
    </source>
</evidence>